<feature type="non-terminal residue" evidence="2">
    <location>
        <position position="1"/>
    </location>
</feature>
<dbReference type="Gene3D" id="3.90.550.10">
    <property type="entry name" value="Spore Coat Polysaccharide Biosynthesis Protein SpsA, Chain A"/>
    <property type="match status" value="1"/>
</dbReference>
<feature type="domain" description="Nucleotidyl transferase" evidence="1">
    <location>
        <begin position="2"/>
        <end position="115"/>
    </location>
</feature>
<dbReference type="InterPro" id="IPR029044">
    <property type="entry name" value="Nucleotide-diphossugar_trans"/>
</dbReference>
<evidence type="ECO:0000313" key="2">
    <source>
        <dbReference type="EMBL" id="SVD28024.1"/>
    </source>
</evidence>
<dbReference type="EMBL" id="UINC01140714">
    <property type="protein sequence ID" value="SVD28024.1"/>
    <property type="molecule type" value="Genomic_DNA"/>
</dbReference>
<sequence length="117" mass="13559">VDFKNLLDFHNTNGGLATMCVREYDFQVPYGVVNVDDCKVTNITEKPVHKFFINAGIYVLDKKLINKVDGNSYLDMTDLLENELEAGDINAFPIYEYWLDIGRTEEYERANREIQDL</sequence>
<accession>A0A382U123</accession>
<dbReference type="InterPro" id="IPR050486">
    <property type="entry name" value="Mannose-1P_guanyltransferase"/>
</dbReference>
<dbReference type="InterPro" id="IPR005835">
    <property type="entry name" value="NTP_transferase_dom"/>
</dbReference>
<dbReference type="SUPFAM" id="SSF53448">
    <property type="entry name" value="Nucleotide-diphospho-sugar transferases"/>
    <property type="match status" value="1"/>
</dbReference>
<organism evidence="2">
    <name type="scientific">marine metagenome</name>
    <dbReference type="NCBI Taxonomy" id="408172"/>
    <lineage>
        <taxon>unclassified sequences</taxon>
        <taxon>metagenomes</taxon>
        <taxon>ecological metagenomes</taxon>
    </lineage>
</organism>
<proteinExistence type="predicted"/>
<name>A0A382U123_9ZZZZ</name>
<dbReference type="AlphaFoldDB" id="A0A382U123"/>
<reference evidence="2" key="1">
    <citation type="submission" date="2018-05" db="EMBL/GenBank/DDBJ databases">
        <authorList>
            <person name="Lanie J.A."/>
            <person name="Ng W.-L."/>
            <person name="Kazmierczak K.M."/>
            <person name="Andrzejewski T.M."/>
            <person name="Davidsen T.M."/>
            <person name="Wayne K.J."/>
            <person name="Tettelin H."/>
            <person name="Glass J.I."/>
            <person name="Rusch D."/>
            <person name="Podicherti R."/>
            <person name="Tsui H.-C.T."/>
            <person name="Winkler M.E."/>
        </authorList>
    </citation>
    <scope>NUCLEOTIDE SEQUENCE</scope>
</reference>
<dbReference type="Pfam" id="PF00483">
    <property type="entry name" value="NTP_transferase"/>
    <property type="match status" value="1"/>
</dbReference>
<gene>
    <name evidence="2" type="ORF">METZ01_LOCUS380878</name>
</gene>
<protein>
    <recommendedName>
        <fullName evidence="1">Nucleotidyl transferase domain-containing protein</fullName>
    </recommendedName>
</protein>
<dbReference type="PANTHER" id="PTHR22572">
    <property type="entry name" value="SUGAR-1-PHOSPHATE GUANYL TRANSFERASE"/>
    <property type="match status" value="1"/>
</dbReference>
<evidence type="ECO:0000259" key="1">
    <source>
        <dbReference type="Pfam" id="PF00483"/>
    </source>
</evidence>